<reference evidence="11 12" key="1">
    <citation type="submission" date="2024-02" db="EMBL/GenBank/DDBJ databases">
        <authorList>
            <person name="Daric V."/>
            <person name="Darras S."/>
        </authorList>
    </citation>
    <scope>NUCLEOTIDE SEQUENCE [LARGE SCALE GENOMIC DNA]</scope>
</reference>
<evidence type="ECO:0000259" key="10">
    <source>
        <dbReference type="PROSITE" id="PS51194"/>
    </source>
</evidence>
<evidence type="ECO:0000256" key="4">
    <source>
        <dbReference type="ARBA" id="ARBA00022806"/>
    </source>
</evidence>
<dbReference type="Pfam" id="PF00270">
    <property type="entry name" value="DEAD"/>
    <property type="match status" value="1"/>
</dbReference>
<dbReference type="InterPro" id="IPR027417">
    <property type="entry name" value="P-loop_NTPase"/>
</dbReference>
<dbReference type="InterPro" id="IPR002464">
    <property type="entry name" value="DNA/RNA_helicase_DEAH_CS"/>
</dbReference>
<dbReference type="Pfam" id="PF21010">
    <property type="entry name" value="HA2_C"/>
    <property type="match status" value="1"/>
</dbReference>
<name>A0ABP0GYB1_CLALP</name>
<keyword evidence="12" id="KW-1185">Reference proteome</keyword>
<dbReference type="SMART" id="SM00847">
    <property type="entry name" value="HA2"/>
    <property type="match status" value="1"/>
</dbReference>
<dbReference type="SMART" id="SM00487">
    <property type="entry name" value="DEXDc"/>
    <property type="match status" value="1"/>
</dbReference>
<keyword evidence="6" id="KW-0694">RNA-binding</keyword>
<dbReference type="Pfam" id="PF04408">
    <property type="entry name" value="WHD_HA2"/>
    <property type="match status" value="1"/>
</dbReference>
<comment type="caution">
    <text evidence="11">The sequence shown here is derived from an EMBL/GenBank/DDBJ whole genome shotgun (WGS) entry which is preliminary data.</text>
</comment>
<evidence type="ECO:0000256" key="1">
    <source>
        <dbReference type="ARBA" id="ARBA00012552"/>
    </source>
</evidence>
<dbReference type="PROSITE" id="PS00690">
    <property type="entry name" value="DEAH_ATP_HELICASE"/>
    <property type="match status" value="1"/>
</dbReference>
<feature type="domain" description="Helicase C-terminal" evidence="10">
    <location>
        <begin position="438"/>
        <end position="611"/>
    </location>
</feature>
<dbReference type="InterPro" id="IPR001650">
    <property type="entry name" value="Helicase_C-like"/>
</dbReference>
<dbReference type="Gene3D" id="3.40.50.300">
    <property type="entry name" value="P-loop containing nucleotide triphosphate hydrolases"/>
    <property type="match status" value="2"/>
</dbReference>
<dbReference type="InterPro" id="IPR011545">
    <property type="entry name" value="DEAD/DEAH_box_helicase_dom"/>
</dbReference>
<evidence type="ECO:0000256" key="8">
    <source>
        <dbReference type="SAM" id="MobiDB-lite"/>
    </source>
</evidence>
<sequence>MDKNYRGGPRRGSGFCTPKSKSFHDKPRGGRPPSGLKGREIGLWYAQRSKHKKKMMEKSNCGMVHMNHSQLDMAHDALQASHSSCQELAEEHDSDMKDATSSTASTRDYESFIPLKEDPDSVDHKQSINDNIKCLEFNRKLVQEALKEKSASYYQILEFRKKLPAFAMKKEILDAITSHQVLVVTGETGCGKTTQIPQFILDDAIESGLGSCCKIVCTQPRRISAISVAERVAKERDECCGENKSCGYQIRLQSRLPRAKASILYCTTGILIQWLQSDHFLSNISHVILDEIHERNLQSDFLIAIIRSIIKKRNDLKVILMSATLNADVFSQYFGNCPKIHIPGFTFHVTEYYLEDVVKMLSYQPSKRAFDTFHGLKSKRYWKTKFSATLEARESYHLRLQDYEKELRRVHSVETSRNICCMDAYLQKNLDYDLVIETIKSIILHPSVENTAGGILIFVPGWEDIKSLNNLLAKNKFFHSDRYLIIPLHSMMPTVNQQQVFDRPPHGVTKVIIATNIAETSITIDDILYVIDCGKIKLRKFEHGKNICTLQADWITKANAQQRKGRAGRVQEGFCFHLFTKLQARSMDDYIIPEILRTPLDQLSLQIKLLNLGGVKDFLSDTLETPEEESVDLSIKKLKQLNAFDEQENLTALGRHLAKLPVEPQIGKMLLFGAIFSCLDPILTIAASLSFKDPFVIPLVNIGWKLAFLFFKTLESLRLFTL</sequence>
<feature type="region of interest" description="Disordered" evidence="8">
    <location>
        <begin position="85"/>
        <end position="108"/>
    </location>
</feature>
<feature type="region of interest" description="Disordered" evidence="8">
    <location>
        <begin position="1"/>
        <end position="38"/>
    </location>
</feature>
<dbReference type="Gene3D" id="1.20.120.1080">
    <property type="match status" value="1"/>
</dbReference>
<dbReference type="EMBL" id="CAWYQH010000163">
    <property type="protein sequence ID" value="CAK8696731.1"/>
    <property type="molecule type" value="Genomic_DNA"/>
</dbReference>
<feature type="domain" description="Helicase ATP-binding" evidence="9">
    <location>
        <begin position="173"/>
        <end position="343"/>
    </location>
</feature>
<dbReference type="SUPFAM" id="SSF52540">
    <property type="entry name" value="P-loop containing nucleoside triphosphate hydrolases"/>
    <property type="match status" value="1"/>
</dbReference>
<protein>
    <recommendedName>
        <fullName evidence="1">RNA helicase</fullName>
        <ecNumber evidence="1">3.6.4.13</ecNumber>
    </recommendedName>
</protein>
<dbReference type="Pfam" id="PF00271">
    <property type="entry name" value="Helicase_C"/>
    <property type="match status" value="1"/>
</dbReference>
<dbReference type="EC" id="3.6.4.13" evidence="1"/>
<dbReference type="InterPro" id="IPR007502">
    <property type="entry name" value="Helicase-assoc_dom"/>
</dbReference>
<feature type="compositionally biased region" description="Basic and acidic residues" evidence="8">
    <location>
        <begin position="89"/>
        <end position="98"/>
    </location>
</feature>
<evidence type="ECO:0000259" key="9">
    <source>
        <dbReference type="PROSITE" id="PS51192"/>
    </source>
</evidence>
<evidence type="ECO:0000256" key="7">
    <source>
        <dbReference type="ARBA" id="ARBA00047984"/>
    </source>
</evidence>
<dbReference type="InterPro" id="IPR048333">
    <property type="entry name" value="HA2_WH"/>
</dbReference>
<dbReference type="PROSITE" id="PS51194">
    <property type="entry name" value="HELICASE_CTER"/>
    <property type="match status" value="1"/>
</dbReference>
<evidence type="ECO:0000256" key="2">
    <source>
        <dbReference type="ARBA" id="ARBA00022741"/>
    </source>
</evidence>
<dbReference type="PROSITE" id="PS51192">
    <property type="entry name" value="HELICASE_ATP_BIND_1"/>
    <property type="match status" value="1"/>
</dbReference>
<accession>A0ABP0GYB1</accession>
<gene>
    <name evidence="11" type="ORF">CVLEPA_LOCUS30059</name>
</gene>
<keyword evidence="3" id="KW-0378">Hydrolase</keyword>
<dbReference type="Proteomes" id="UP001642483">
    <property type="component" value="Unassembled WGS sequence"/>
</dbReference>
<evidence type="ECO:0000256" key="6">
    <source>
        <dbReference type="ARBA" id="ARBA00022884"/>
    </source>
</evidence>
<comment type="catalytic activity">
    <reaction evidence="7">
        <text>ATP + H2O = ADP + phosphate + H(+)</text>
        <dbReference type="Rhea" id="RHEA:13065"/>
        <dbReference type="ChEBI" id="CHEBI:15377"/>
        <dbReference type="ChEBI" id="CHEBI:15378"/>
        <dbReference type="ChEBI" id="CHEBI:30616"/>
        <dbReference type="ChEBI" id="CHEBI:43474"/>
        <dbReference type="ChEBI" id="CHEBI:456216"/>
        <dbReference type="EC" id="3.6.4.13"/>
    </reaction>
</comment>
<dbReference type="InterPro" id="IPR014001">
    <property type="entry name" value="Helicase_ATP-bd"/>
</dbReference>
<proteinExistence type="predicted"/>
<dbReference type="PANTHER" id="PTHR18934:SF237">
    <property type="entry name" value="ATP-DEPENDENT DNA_RNA HELICASE DHX36"/>
    <property type="match status" value="1"/>
</dbReference>
<dbReference type="SMART" id="SM00490">
    <property type="entry name" value="HELICc"/>
    <property type="match status" value="1"/>
</dbReference>
<organism evidence="11 12">
    <name type="scientific">Clavelina lepadiformis</name>
    <name type="common">Light-bulb sea squirt</name>
    <name type="synonym">Ascidia lepadiformis</name>
    <dbReference type="NCBI Taxonomy" id="159417"/>
    <lineage>
        <taxon>Eukaryota</taxon>
        <taxon>Metazoa</taxon>
        <taxon>Chordata</taxon>
        <taxon>Tunicata</taxon>
        <taxon>Ascidiacea</taxon>
        <taxon>Aplousobranchia</taxon>
        <taxon>Clavelinidae</taxon>
        <taxon>Clavelina</taxon>
    </lineage>
</organism>
<evidence type="ECO:0000313" key="12">
    <source>
        <dbReference type="Proteomes" id="UP001642483"/>
    </source>
</evidence>
<evidence type="ECO:0000256" key="3">
    <source>
        <dbReference type="ARBA" id="ARBA00022801"/>
    </source>
</evidence>
<evidence type="ECO:0000313" key="11">
    <source>
        <dbReference type="EMBL" id="CAK8696731.1"/>
    </source>
</evidence>
<dbReference type="CDD" id="cd18791">
    <property type="entry name" value="SF2_C_RHA"/>
    <property type="match status" value="1"/>
</dbReference>
<keyword evidence="4" id="KW-0347">Helicase</keyword>
<keyword evidence="2" id="KW-0547">Nucleotide-binding</keyword>
<evidence type="ECO:0000256" key="5">
    <source>
        <dbReference type="ARBA" id="ARBA00022840"/>
    </source>
</evidence>
<dbReference type="PANTHER" id="PTHR18934">
    <property type="entry name" value="ATP-DEPENDENT RNA HELICASE"/>
    <property type="match status" value="1"/>
</dbReference>
<keyword evidence="5" id="KW-0067">ATP-binding</keyword>